<comment type="caution">
    <text evidence="7">The sequence shown here is derived from an EMBL/GenBank/DDBJ whole genome shotgun (WGS) entry which is preliminary data.</text>
</comment>
<keyword evidence="2" id="KW-0813">Transport</keyword>
<evidence type="ECO:0000256" key="1">
    <source>
        <dbReference type="ARBA" id="ARBA00004141"/>
    </source>
</evidence>
<evidence type="ECO:0000256" key="2">
    <source>
        <dbReference type="ARBA" id="ARBA00022448"/>
    </source>
</evidence>
<dbReference type="GO" id="GO:0016020">
    <property type="term" value="C:membrane"/>
    <property type="evidence" value="ECO:0007669"/>
    <property type="project" value="UniProtKB-SubCell"/>
</dbReference>
<dbReference type="SUPFAM" id="SSF103473">
    <property type="entry name" value="MFS general substrate transporter"/>
    <property type="match status" value="1"/>
</dbReference>
<organism evidence="7 8">
    <name type="scientific">Vermiconidia calcicola</name>
    <dbReference type="NCBI Taxonomy" id="1690605"/>
    <lineage>
        <taxon>Eukaryota</taxon>
        <taxon>Fungi</taxon>
        <taxon>Dikarya</taxon>
        <taxon>Ascomycota</taxon>
        <taxon>Pezizomycotina</taxon>
        <taxon>Dothideomycetes</taxon>
        <taxon>Dothideomycetidae</taxon>
        <taxon>Mycosphaerellales</taxon>
        <taxon>Extremaceae</taxon>
        <taxon>Vermiconidia</taxon>
    </lineage>
</organism>
<reference evidence="7 8" key="1">
    <citation type="submission" date="2023-06" db="EMBL/GenBank/DDBJ databases">
        <title>Black Yeasts Isolated from many extreme environments.</title>
        <authorList>
            <person name="Coleine C."/>
            <person name="Stajich J.E."/>
            <person name="Selbmann L."/>
        </authorList>
    </citation>
    <scope>NUCLEOTIDE SEQUENCE [LARGE SCALE GENOMIC DNA]</scope>
    <source>
        <strain evidence="7 8">CCFEE 5887</strain>
    </source>
</reference>
<evidence type="ECO:0000313" key="7">
    <source>
        <dbReference type="EMBL" id="KAK5532496.1"/>
    </source>
</evidence>
<keyword evidence="8" id="KW-1185">Reference proteome</keyword>
<protein>
    <submittedName>
        <fullName evidence="7">Uncharacterized protein</fullName>
    </submittedName>
</protein>
<dbReference type="EMBL" id="JAXLQG010000015">
    <property type="protein sequence ID" value="KAK5532496.1"/>
    <property type="molecule type" value="Genomic_DNA"/>
</dbReference>
<evidence type="ECO:0000256" key="3">
    <source>
        <dbReference type="ARBA" id="ARBA00022692"/>
    </source>
</evidence>
<name>A0AAV9PZD0_9PEZI</name>
<keyword evidence="3 6" id="KW-0812">Transmembrane</keyword>
<feature type="transmembrane region" description="Helical" evidence="6">
    <location>
        <begin position="28"/>
        <end position="48"/>
    </location>
</feature>
<dbReference type="InterPro" id="IPR036259">
    <property type="entry name" value="MFS_trans_sf"/>
</dbReference>
<accession>A0AAV9PZD0</accession>
<dbReference type="GO" id="GO:0022857">
    <property type="term" value="F:transmembrane transporter activity"/>
    <property type="evidence" value="ECO:0007669"/>
    <property type="project" value="TreeGrafter"/>
</dbReference>
<evidence type="ECO:0000256" key="6">
    <source>
        <dbReference type="SAM" id="Phobius"/>
    </source>
</evidence>
<evidence type="ECO:0000256" key="5">
    <source>
        <dbReference type="ARBA" id="ARBA00023136"/>
    </source>
</evidence>
<evidence type="ECO:0000256" key="4">
    <source>
        <dbReference type="ARBA" id="ARBA00022989"/>
    </source>
</evidence>
<dbReference type="PANTHER" id="PTHR43791:SF36">
    <property type="entry name" value="TRANSPORTER, PUTATIVE (AFU_ORTHOLOGUE AFUA_6G08340)-RELATED"/>
    <property type="match status" value="1"/>
</dbReference>
<comment type="subcellular location">
    <subcellularLocation>
        <location evidence="1">Membrane</location>
        <topology evidence="1">Multi-pass membrane protein</topology>
    </subcellularLocation>
</comment>
<keyword evidence="4 6" id="KW-1133">Transmembrane helix</keyword>
<dbReference type="AlphaFoldDB" id="A0AAV9PZD0"/>
<dbReference type="Gene3D" id="1.20.1250.20">
    <property type="entry name" value="MFS general substrate transporter like domains"/>
    <property type="match status" value="1"/>
</dbReference>
<sequence>MGFVNIMHAGTEDSFEESLHLKGTDFNWAVSITYFMVTVLLMPSNLLMKRFGARKYFPVIMVLFGKNISIIFCDQAS</sequence>
<keyword evidence="5 6" id="KW-0472">Membrane</keyword>
<dbReference type="Proteomes" id="UP001345827">
    <property type="component" value="Unassembled WGS sequence"/>
</dbReference>
<gene>
    <name evidence="7" type="ORF">LTR25_008029</name>
</gene>
<evidence type="ECO:0000313" key="8">
    <source>
        <dbReference type="Proteomes" id="UP001345827"/>
    </source>
</evidence>
<dbReference type="PANTHER" id="PTHR43791">
    <property type="entry name" value="PERMEASE-RELATED"/>
    <property type="match status" value="1"/>
</dbReference>
<proteinExistence type="predicted"/>